<evidence type="ECO:0000313" key="4">
    <source>
        <dbReference type="Proteomes" id="UP000005695"/>
    </source>
</evidence>
<comment type="caution">
    <text evidence="3">The sequence shown here is derived from an EMBL/GenBank/DDBJ whole genome shotgun (WGS) entry which is preliminary data.</text>
</comment>
<dbReference type="SUPFAM" id="SSF49313">
    <property type="entry name" value="Cadherin-like"/>
    <property type="match status" value="1"/>
</dbReference>
<accession>Q1K0J1</accession>
<feature type="domain" description="IgGFc-binding protein N-terminal" evidence="2">
    <location>
        <begin position="137"/>
        <end position="424"/>
    </location>
</feature>
<keyword evidence="4" id="KW-1185">Reference proteome</keyword>
<dbReference type="InterPro" id="IPR028974">
    <property type="entry name" value="TSP_type-3_rpt"/>
</dbReference>
<dbReference type="AlphaFoldDB" id="Q1K0J1"/>
<dbReference type="InterPro" id="IPR015919">
    <property type="entry name" value="Cadherin-like_sf"/>
</dbReference>
<reference evidence="3" key="1">
    <citation type="submission" date="2006-05" db="EMBL/GenBank/DDBJ databases">
        <title>Annotation of the draft genome assembly of Desulfuromonas acetoxidans DSM 684.</title>
        <authorList>
            <consortium name="US DOE Joint Genome Institute (JGI-ORNL)"/>
            <person name="Larimer F."/>
            <person name="Land M."/>
            <person name="Hauser L."/>
        </authorList>
    </citation>
    <scope>NUCLEOTIDE SEQUENCE [LARGE SCALE GENOMIC DNA]</scope>
    <source>
        <strain evidence="3">DSM 684</strain>
    </source>
</reference>
<dbReference type="PANTHER" id="PTHR46534">
    <property type="entry name" value="IGGFC_BINDING DOMAIN-CONTAINING PROTEIN"/>
    <property type="match status" value="1"/>
</dbReference>
<name>Q1K0J1_DESA6</name>
<evidence type="ECO:0000256" key="1">
    <source>
        <dbReference type="SAM" id="MobiDB-lite"/>
    </source>
</evidence>
<dbReference type="InterPro" id="IPR013783">
    <property type="entry name" value="Ig-like_fold"/>
</dbReference>
<dbReference type="Proteomes" id="UP000005695">
    <property type="component" value="Unassembled WGS sequence"/>
</dbReference>
<gene>
    <name evidence="3" type="ORF">Dace_2250</name>
</gene>
<reference evidence="3" key="2">
    <citation type="submission" date="2006-05" db="EMBL/GenBank/DDBJ databases">
        <title>Sequencing of the draft genome and assembly of Desulfuromonas acetoxidans DSM 684.</title>
        <authorList>
            <consortium name="US DOE Joint Genome Institute (JGI-PGF)"/>
            <person name="Copeland A."/>
            <person name="Lucas S."/>
            <person name="Lapidus A."/>
            <person name="Barry K."/>
            <person name="Detter J.C."/>
            <person name="Glavina del Rio T."/>
            <person name="Hammon N."/>
            <person name="Israni S."/>
            <person name="Dalin E."/>
            <person name="Tice H."/>
            <person name="Bruce D."/>
            <person name="Pitluck S."/>
            <person name="Richardson P."/>
        </authorList>
    </citation>
    <scope>NUCLEOTIDE SEQUENCE [LARGE SCALE GENOMIC DNA]</scope>
    <source>
        <strain evidence="3">DSM 684</strain>
    </source>
</reference>
<feature type="compositionally biased region" description="Acidic residues" evidence="1">
    <location>
        <begin position="631"/>
        <end position="643"/>
    </location>
</feature>
<feature type="region of interest" description="Disordered" evidence="1">
    <location>
        <begin position="631"/>
        <end position="740"/>
    </location>
</feature>
<feature type="compositionally biased region" description="Acidic residues" evidence="1">
    <location>
        <begin position="696"/>
        <end position="735"/>
    </location>
</feature>
<proteinExistence type="predicted"/>
<dbReference type="GO" id="GO:0005509">
    <property type="term" value="F:calcium ion binding"/>
    <property type="evidence" value="ECO:0007669"/>
    <property type="project" value="InterPro"/>
</dbReference>
<dbReference type="InterPro" id="IPR035234">
    <property type="entry name" value="IgGFc-bd_N"/>
</dbReference>
<evidence type="ECO:0000313" key="3">
    <source>
        <dbReference type="EMBL" id="EAT15950.1"/>
    </source>
</evidence>
<organism evidence="3 4">
    <name type="scientific">Desulfuromonas acetoxidans (strain DSM 684 / 11070)</name>
    <dbReference type="NCBI Taxonomy" id="281689"/>
    <lineage>
        <taxon>Bacteria</taxon>
        <taxon>Pseudomonadati</taxon>
        <taxon>Thermodesulfobacteriota</taxon>
        <taxon>Desulfuromonadia</taxon>
        <taxon>Desulfuromonadales</taxon>
        <taxon>Desulfuromonadaceae</taxon>
        <taxon>Desulfuromonas</taxon>
    </lineage>
</organism>
<sequence length="1061" mass="112861">MLMKKRDVRKGRWWYFSGATAFVVLLLLVLVCPLQVIAEEMPDGKGTDFWLAFPPNYQAQALNLFIAATESASGTVSIEGVAFSEDFTVESGLVTTVSLPLSAAVSGEDSIEDKGIHVVADKEVSIYGLNRVQSTTDAYMGLPTNVLGTEYIVLNYLTTIGGYGSTFTVVATQDNTDVTITPTETVGSRTIGVPYVITLQQGEVYQLESAAQNSDLSGTIINSTLPVAVYGSVQCVNIPSGYSACDYIVEQLPPTETWGTNFVTMPLATRLSGDTFRILAAEDTTTVTINGTVAATLDRGEFFEQMIDGASEISADHPVLVAQYSNSTSYDNITSDPFMMLIPPYEQFQSSYTLTTPAEGFSINFTNLVVPAAAVSEVTLDGVIIDSIEFSQIGSSNYYGAQLAIELGSHTFNSAFPFGAFTYGFASADSYGYPGGSSYSPVASVADITVTPAGNACTLATLTDSEGGGVYGVRVDFVVSGSNDVSGFTNSDLNGEALFCYTPENSGLDSVTAAVGALTSVTPEVSVVAQGATNTAPSISGTPQTSVLQGGSYSFTPVAADAQNDPLTFTIENQPSWAQFDAATGQLSGTPQADDVATTQNIVISVSDGVLSSSLEAFDLTVLPDADLDGIDDASDDDDDNDGTIDTLDAFPYNPLEQLDTDSDGIGNNSDNDDDNDGIVDSRDSAPLDDSISGDFDQDGIQDHLDDDIDNDGILNGDDDLDYDADESVDSDGDGVGDNSDLFPTIANVIADGLSLAPDDDINGSSDLPGVRCEGDQDESNNLDSDSGAPKMDIDYTFQVVVKDPQAAVVQVVINGAAYEMYLVDGDNDSGGYYTFTTELGPAPQWSYYFQVLDADGAAVERLPADEGSAFDGPQVELLNGMNMVSVPKNLLTSDGVDGSSVFGSDRVYLWRSSGLQGEGQDGSYELVSSVERGQGYFCSRQQPVLPDLSSFDNVSETKVILTLQPGWNLISNPYRTNLDLLDVMVSKDGQDAIDWLDAAQQRWLVNAVYSYNGDDWGGTYVMKTPGLFSSVALIPWMSYWVYLNQDDGTYRLILSNPVQE</sequence>
<dbReference type="Gene3D" id="2.60.40.10">
    <property type="entry name" value="Immunoglobulins"/>
    <property type="match status" value="1"/>
</dbReference>
<feature type="region of interest" description="Disordered" evidence="1">
    <location>
        <begin position="757"/>
        <end position="789"/>
    </location>
</feature>
<dbReference type="EMBL" id="AAEW02000007">
    <property type="protein sequence ID" value="EAT15950.1"/>
    <property type="molecule type" value="Genomic_DNA"/>
</dbReference>
<evidence type="ECO:0000259" key="2">
    <source>
        <dbReference type="Pfam" id="PF17517"/>
    </source>
</evidence>
<protein>
    <recommendedName>
        <fullName evidence="2">IgGFc-binding protein N-terminal domain-containing protein</fullName>
    </recommendedName>
</protein>
<dbReference type="GO" id="GO:0016020">
    <property type="term" value="C:membrane"/>
    <property type="evidence" value="ECO:0007669"/>
    <property type="project" value="InterPro"/>
</dbReference>
<dbReference type="SUPFAM" id="SSF103647">
    <property type="entry name" value="TSP type-3 repeat"/>
    <property type="match status" value="1"/>
</dbReference>
<dbReference type="PANTHER" id="PTHR46534:SF1">
    <property type="entry name" value="IGGFC-BINDING PROTEIN N-TERMINAL DOMAIN-CONTAINING PROTEIN"/>
    <property type="match status" value="1"/>
</dbReference>
<dbReference type="Pfam" id="PF17517">
    <property type="entry name" value="IgGFc_binding"/>
    <property type="match status" value="1"/>
</dbReference>